<sequence>MDQSDPPAPPQAGTRHDTLLHSNEPPDSSEIPFIQSTSSRIDARLAILDEEIARLKQLAAERAVLVSYGAQSKAALSPMRRMPTELLIEIFVLTVPSFKSDGLWACTHSMRVSPWVLTRVCSRWRAVAISTPALW</sequence>
<evidence type="ECO:0008006" key="4">
    <source>
        <dbReference type="Google" id="ProtNLM"/>
    </source>
</evidence>
<evidence type="ECO:0000256" key="1">
    <source>
        <dbReference type="SAM" id="MobiDB-lite"/>
    </source>
</evidence>
<name>A0AAD7B2I5_9AGAR</name>
<feature type="compositionally biased region" description="Pro residues" evidence="1">
    <location>
        <begin position="1"/>
        <end position="10"/>
    </location>
</feature>
<evidence type="ECO:0000313" key="3">
    <source>
        <dbReference type="Proteomes" id="UP001221142"/>
    </source>
</evidence>
<comment type="caution">
    <text evidence="2">The sequence shown here is derived from an EMBL/GenBank/DDBJ whole genome shotgun (WGS) entry which is preliminary data.</text>
</comment>
<dbReference type="Proteomes" id="UP001221142">
    <property type="component" value="Unassembled WGS sequence"/>
</dbReference>
<protein>
    <recommendedName>
        <fullName evidence="4">F-box domain-containing protein</fullName>
    </recommendedName>
</protein>
<reference evidence="2" key="1">
    <citation type="submission" date="2023-03" db="EMBL/GenBank/DDBJ databases">
        <title>Massive genome expansion in bonnet fungi (Mycena s.s.) driven by repeated elements and novel gene families across ecological guilds.</title>
        <authorList>
            <consortium name="Lawrence Berkeley National Laboratory"/>
            <person name="Harder C.B."/>
            <person name="Miyauchi S."/>
            <person name="Viragh M."/>
            <person name="Kuo A."/>
            <person name="Thoen E."/>
            <person name="Andreopoulos B."/>
            <person name="Lu D."/>
            <person name="Skrede I."/>
            <person name="Drula E."/>
            <person name="Henrissat B."/>
            <person name="Morin E."/>
            <person name="Kohler A."/>
            <person name="Barry K."/>
            <person name="LaButti K."/>
            <person name="Morin E."/>
            <person name="Salamov A."/>
            <person name="Lipzen A."/>
            <person name="Mereny Z."/>
            <person name="Hegedus B."/>
            <person name="Baldrian P."/>
            <person name="Stursova M."/>
            <person name="Weitz H."/>
            <person name="Taylor A."/>
            <person name="Grigoriev I.V."/>
            <person name="Nagy L.G."/>
            <person name="Martin F."/>
            <person name="Kauserud H."/>
        </authorList>
    </citation>
    <scope>NUCLEOTIDE SEQUENCE</scope>
    <source>
        <strain evidence="2">9284</strain>
    </source>
</reference>
<evidence type="ECO:0000313" key="2">
    <source>
        <dbReference type="EMBL" id="KAJ7607905.1"/>
    </source>
</evidence>
<accession>A0AAD7B2I5</accession>
<organism evidence="2 3">
    <name type="scientific">Roridomyces roridus</name>
    <dbReference type="NCBI Taxonomy" id="1738132"/>
    <lineage>
        <taxon>Eukaryota</taxon>
        <taxon>Fungi</taxon>
        <taxon>Dikarya</taxon>
        <taxon>Basidiomycota</taxon>
        <taxon>Agaricomycotina</taxon>
        <taxon>Agaricomycetes</taxon>
        <taxon>Agaricomycetidae</taxon>
        <taxon>Agaricales</taxon>
        <taxon>Marasmiineae</taxon>
        <taxon>Mycenaceae</taxon>
        <taxon>Roridomyces</taxon>
    </lineage>
</organism>
<feature type="non-terminal residue" evidence="2">
    <location>
        <position position="135"/>
    </location>
</feature>
<feature type="region of interest" description="Disordered" evidence="1">
    <location>
        <begin position="1"/>
        <end position="33"/>
    </location>
</feature>
<proteinExistence type="predicted"/>
<dbReference type="AlphaFoldDB" id="A0AAD7B2I5"/>
<gene>
    <name evidence="2" type="ORF">FB45DRAFT_763844</name>
</gene>
<dbReference type="EMBL" id="JARKIF010000047">
    <property type="protein sequence ID" value="KAJ7607905.1"/>
    <property type="molecule type" value="Genomic_DNA"/>
</dbReference>
<keyword evidence="3" id="KW-1185">Reference proteome</keyword>